<name>I0YNC8_COCSC</name>
<dbReference type="PROSITE" id="PS50240">
    <property type="entry name" value="TRYPSIN_DOM"/>
    <property type="match status" value="1"/>
</dbReference>
<accession>I0YNC8</accession>
<evidence type="ECO:0000256" key="3">
    <source>
        <dbReference type="ARBA" id="ARBA00022670"/>
    </source>
</evidence>
<proteinExistence type="inferred from homology"/>
<dbReference type="EC" id="3.4.21.-" evidence="7"/>
<organism evidence="11 12">
    <name type="scientific">Coccomyxa subellipsoidea (strain C-169)</name>
    <name type="common">Green microalga</name>
    <dbReference type="NCBI Taxonomy" id="574566"/>
    <lineage>
        <taxon>Eukaryota</taxon>
        <taxon>Viridiplantae</taxon>
        <taxon>Chlorophyta</taxon>
        <taxon>core chlorophytes</taxon>
        <taxon>Trebouxiophyceae</taxon>
        <taxon>Trebouxiophyceae incertae sedis</taxon>
        <taxon>Coccomyxaceae</taxon>
        <taxon>Coccomyxa</taxon>
        <taxon>Coccomyxa subellipsoidea</taxon>
    </lineage>
</organism>
<evidence type="ECO:0000259" key="10">
    <source>
        <dbReference type="PROSITE" id="PS50240"/>
    </source>
</evidence>
<evidence type="ECO:0000313" key="12">
    <source>
        <dbReference type="Proteomes" id="UP000007264"/>
    </source>
</evidence>
<reference evidence="11 12" key="1">
    <citation type="journal article" date="2012" name="Genome Biol.">
        <title>The genome of the polar eukaryotic microalga coccomyxa subellipsoidea reveals traits of cold adaptation.</title>
        <authorList>
            <person name="Blanc G."/>
            <person name="Agarkova I."/>
            <person name="Grimwood J."/>
            <person name="Kuo A."/>
            <person name="Brueggeman A."/>
            <person name="Dunigan D."/>
            <person name="Gurnon J."/>
            <person name="Ladunga I."/>
            <person name="Lindquist E."/>
            <person name="Lucas S."/>
            <person name="Pangilinan J."/>
            <person name="Proschold T."/>
            <person name="Salamov A."/>
            <person name="Schmutz J."/>
            <person name="Weeks D."/>
            <person name="Yamada T."/>
            <person name="Claverie J.M."/>
            <person name="Grigoriev I."/>
            <person name="Van Etten J."/>
            <person name="Lomsadze A."/>
            <person name="Borodovsky M."/>
        </authorList>
    </citation>
    <scope>NUCLEOTIDE SEQUENCE [LARGE SCALE GENOMIC DNA]</scope>
    <source>
        <strain evidence="11 12">C-169</strain>
    </source>
</reference>
<dbReference type="PANTHER" id="PTHR15462:SF8">
    <property type="entry name" value="SERINE PROTEASE"/>
    <property type="match status" value="1"/>
</dbReference>
<dbReference type="EMBL" id="AGSI01000017">
    <property type="protein sequence ID" value="EIE19897.1"/>
    <property type="molecule type" value="Genomic_DNA"/>
</dbReference>
<keyword evidence="9" id="KW-0472">Membrane</keyword>
<evidence type="ECO:0000256" key="7">
    <source>
        <dbReference type="RuleBase" id="RU004296"/>
    </source>
</evidence>
<keyword evidence="6 7" id="KW-0720">Serine protease</keyword>
<dbReference type="KEGG" id="csl:COCSUDRAFT_48726"/>
<dbReference type="OrthoDB" id="515291at2759"/>
<keyword evidence="12" id="KW-1185">Reference proteome</keyword>
<keyword evidence="3 7" id="KW-0645">Protease</keyword>
<dbReference type="RefSeq" id="XP_005644441.1">
    <property type="nucleotide sequence ID" value="XM_005644384.1"/>
</dbReference>
<dbReference type="InterPro" id="IPR018114">
    <property type="entry name" value="TRYPSIN_HIS"/>
</dbReference>
<comment type="similarity">
    <text evidence="1">Belongs to the peptidase S1 family.</text>
</comment>
<keyword evidence="9" id="KW-0812">Transmembrane</keyword>
<evidence type="ECO:0000256" key="8">
    <source>
        <dbReference type="SAM" id="MobiDB-lite"/>
    </source>
</evidence>
<dbReference type="PROSITE" id="PS00134">
    <property type="entry name" value="TRYPSIN_HIS"/>
    <property type="match status" value="1"/>
</dbReference>
<dbReference type="InterPro" id="IPR008256">
    <property type="entry name" value="Peptidase_S1B"/>
</dbReference>
<dbReference type="InterPro" id="IPR043504">
    <property type="entry name" value="Peptidase_S1_PA_chymotrypsin"/>
</dbReference>
<dbReference type="SUPFAM" id="SSF50494">
    <property type="entry name" value="Trypsin-like serine proteases"/>
    <property type="match status" value="1"/>
</dbReference>
<keyword evidence="4" id="KW-0732">Signal</keyword>
<comment type="similarity">
    <text evidence="2 7">Belongs to the peptidase S1B family.</text>
</comment>
<feature type="domain" description="Peptidase S1" evidence="10">
    <location>
        <begin position="231"/>
        <end position="479"/>
    </location>
</feature>
<evidence type="ECO:0000256" key="6">
    <source>
        <dbReference type="ARBA" id="ARBA00022825"/>
    </source>
</evidence>
<keyword evidence="5 7" id="KW-0378">Hydrolase</keyword>
<evidence type="ECO:0000256" key="2">
    <source>
        <dbReference type="ARBA" id="ARBA00008764"/>
    </source>
</evidence>
<feature type="region of interest" description="Disordered" evidence="8">
    <location>
        <begin position="35"/>
        <end position="63"/>
    </location>
</feature>
<dbReference type="InterPro" id="IPR001254">
    <property type="entry name" value="Trypsin_dom"/>
</dbReference>
<dbReference type="GeneID" id="17037871"/>
<feature type="region of interest" description="Disordered" evidence="8">
    <location>
        <begin position="482"/>
        <end position="503"/>
    </location>
</feature>
<dbReference type="eggNOG" id="ENOG502R8FE">
    <property type="taxonomic scope" value="Eukaryota"/>
</dbReference>
<dbReference type="PANTHER" id="PTHR15462">
    <property type="entry name" value="SERINE PROTEASE"/>
    <property type="match status" value="1"/>
</dbReference>
<dbReference type="PRINTS" id="PR00839">
    <property type="entry name" value="V8PROTEASE"/>
</dbReference>
<keyword evidence="9" id="KW-1133">Transmembrane helix</keyword>
<protein>
    <recommendedName>
        <fullName evidence="7">Serine protease</fullName>
        <ecNumber evidence="7">3.4.21.-</ecNumber>
    </recommendedName>
</protein>
<dbReference type="AlphaFoldDB" id="I0YNC8"/>
<dbReference type="InterPro" id="IPR009003">
    <property type="entry name" value="Peptidase_S1_PA"/>
</dbReference>
<gene>
    <name evidence="11" type="ORF">COCSUDRAFT_48726</name>
</gene>
<dbReference type="Gene3D" id="2.40.10.10">
    <property type="entry name" value="Trypsin-like serine proteases"/>
    <property type="match status" value="2"/>
</dbReference>
<dbReference type="Proteomes" id="UP000007264">
    <property type="component" value="Unassembled WGS sequence"/>
</dbReference>
<dbReference type="GO" id="GO:0004252">
    <property type="term" value="F:serine-type endopeptidase activity"/>
    <property type="evidence" value="ECO:0007669"/>
    <property type="project" value="InterPro"/>
</dbReference>
<evidence type="ECO:0000256" key="1">
    <source>
        <dbReference type="ARBA" id="ARBA00007664"/>
    </source>
</evidence>
<evidence type="ECO:0000256" key="5">
    <source>
        <dbReference type="ARBA" id="ARBA00022801"/>
    </source>
</evidence>
<dbReference type="Pfam" id="PF00089">
    <property type="entry name" value="Trypsin"/>
    <property type="match status" value="1"/>
</dbReference>
<evidence type="ECO:0000256" key="4">
    <source>
        <dbReference type="ARBA" id="ARBA00022729"/>
    </source>
</evidence>
<feature type="region of interest" description="Disordered" evidence="8">
    <location>
        <begin position="556"/>
        <end position="584"/>
    </location>
</feature>
<comment type="caution">
    <text evidence="11">The sequence shown here is derived from an EMBL/GenBank/DDBJ whole genome shotgun (WGS) entry which is preliminary data.</text>
</comment>
<feature type="compositionally biased region" description="Gly residues" evidence="8">
    <location>
        <begin position="571"/>
        <end position="583"/>
    </location>
</feature>
<sequence length="628" mass="66783">MAEAACEAPSCCSPGRVSASRGACSTSSSCSAVSDGPESAYRHHHRVPQAGSQNKRRRDPRGGWNTGCHWLGDLGRIGLIIAVLLSPLASSAVMAQQGGARRSLGIAPPPAQALSVAGRAGYEYKGKVSFVHSQKRAVPVMDVSSLEEAASPPVGADAEHFTVLVTSSGHSFTKRLAVDEKEPDLAEALSATEFSARQPQPDQALQSSRRLAQAAIPNNIGIASTDLGCDGCSGYDNRIQVTNTVQFPFSAVGELTGQLGTSNRGLECTGTLIGPKHVVTAAHCVYDINDSHQYVASINFAPGQNGNRRPFGQLEWSSVRVLSQFTSQATYTPTAMDYDFALITLKDSGASAGYMGMDYGNSGRKVTLNLTTAGYPGEKPAGTMWESLCANINIDYVGNQGVFNDIDQCQGQRCANILQHTCLSSNGQSGSSMWDDNQRIRAILTGKVSTSDNQDINVGTKINSFVYNTLAQWYNEDARAAGSNNTLPAAPSGPQAPPSETGPRTFLGVRLEWNNPVFIAIVVALCCVGVAILTGLLCCLNRACARRRAVNKMYYGPRTPPREQQQQFATNGGGAVTNGGGGYPSHYSAGRSEHAVVYDEHSGQFVVNGRPYGAYQFDAQRGYFPTRG</sequence>
<feature type="transmembrane region" description="Helical" evidence="9">
    <location>
        <begin position="517"/>
        <end position="540"/>
    </location>
</feature>
<evidence type="ECO:0000256" key="9">
    <source>
        <dbReference type="SAM" id="Phobius"/>
    </source>
</evidence>
<dbReference type="InterPro" id="IPR050966">
    <property type="entry name" value="Glutamyl_endopeptidase"/>
</dbReference>
<dbReference type="GO" id="GO:0006508">
    <property type="term" value="P:proteolysis"/>
    <property type="evidence" value="ECO:0007669"/>
    <property type="project" value="UniProtKB-KW"/>
</dbReference>
<evidence type="ECO:0000313" key="11">
    <source>
        <dbReference type="EMBL" id="EIE19897.1"/>
    </source>
</evidence>